<dbReference type="Gene3D" id="3.90.650.10">
    <property type="entry name" value="PurM-like C-terminal domain"/>
    <property type="match status" value="2"/>
</dbReference>
<keyword evidence="7 8" id="KW-0460">Magnesium</keyword>
<organism evidence="12 13">
    <name type="scientific">Roseicyclus persicicus</name>
    <dbReference type="NCBI Taxonomy" id="2650661"/>
    <lineage>
        <taxon>Bacteria</taxon>
        <taxon>Pseudomonadati</taxon>
        <taxon>Pseudomonadota</taxon>
        <taxon>Alphaproteobacteria</taxon>
        <taxon>Rhodobacterales</taxon>
        <taxon>Roseobacteraceae</taxon>
        <taxon>Roseicyclus</taxon>
    </lineage>
</organism>
<feature type="binding site" evidence="8">
    <location>
        <position position="115"/>
    </location>
    <ligand>
        <name>Mg(2+)</name>
        <dbReference type="ChEBI" id="CHEBI:18420"/>
        <label>2</label>
    </ligand>
</feature>
<evidence type="ECO:0000256" key="3">
    <source>
        <dbReference type="ARBA" id="ARBA00022723"/>
    </source>
</evidence>
<dbReference type="Pfam" id="PF02769">
    <property type="entry name" value="AIRS_C"/>
    <property type="match status" value="2"/>
</dbReference>
<evidence type="ECO:0000313" key="13">
    <source>
        <dbReference type="Proteomes" id="UP000526408"/>
    </source>
</evidence>
<keyword evidence="2 8" id="KW-0436">Ligase</keyword>
<evidence type="ECO:0000256" key="4">
    <source>
        <dbReference type="ARBA" id="ARBA00022741"/>
    </source>
</evidence>
<feature type="domain" description="PurM-like N-terminal" evidence="9">
    <location>
        <begin position="72"/>
        <end position="186"/>
    </location>
</feature>
<feature type="domain" description="PurM-like C-terminal" evidence="10">
    <location>
        <begin position="562"/>
        <end position="692"/>
    </location>
</feature>
<keyword evidence="3 8" id="KW-0479">Metal-binding</keyword>
<evidence type="ECO:0000256" key="1">
    <source>
        <dbReference type="ARBA" id="ARBA00022490"/>
    </source>
</evidence>
<comment type="function">
    <text evidence="8">Part of the phosphoribosylformylglycinamidine synthase complex involved in the purines biosynthetic pathway. Catalyzes the ATP-dependent conversion of formylglycinamide ribonucleotide (FGAR) and glutamine to yield formylglycinamidine ribonucleotide (FGAM) and glutamate. The FGAM synthase complex is composed of three subunits. PurQ produces an ammonia molecule by converting glutamine to glutamate. PurL transfers the ammonia molecule to FGAR to form FGAM in an ATP-dependent manner. PurS interacts with PurQ and PurL and is thought to assist in the transfer of the ammonia molecule from PurQ to PurL.</text>
</comment>
<dbReference type="GO" id="GO:0005524">
    <property type="term" value="F:ATP binding"/>
    <property type="evidence" value="ECO:0007669"/>
    <property type="project" value="UniProtKB-UniRule"/>
</dbReference>
<feature type="binding site" evidence="8">
    <location>
        <position position="528"/>
    </location>
    <ligand>
        <name>substrate</name>
    </ligand>
</feature>
<feature type="binding site" evidence="8">
    <location>
        <position position="50"/>
    </location>
    <ligand>
        <name>ATP</name>
        <dbReference type="ChEBI" id="CHEBI:30616"/>
    </ligand>
</feature>
<evidence type="ECO:0000259" key="10">
    <source>
        <dbReference type="Pfam" id="PF02769"/>
    </source>
</evidence>
<feature type="binding site" evidence="8">
    <location>
        <position position="114"/>
    </location>
    <ligand>
        <name>substrate</name>
    </ligand>
</feature>
<feature type="domain" description="Phosphoribosylformylglycinamidine synthase linker" evidence="11">
    <location>
        <begin position="14"/>
        <end position="51"/>
    </location>
</feature>
<evidence type="ECO:0000313" key="12">
    <source>
        <dbReference type="EMBL" id="NKX46055.1"/>
    </source>
</evidence>
<feature type="binding site" evidence="8">
    <location>
        <position position="266"/>
    </location>
    <ligand>
        <name>Mg(2+)</name>
        <dbReference type="ChEBI" id="CHEBI:18420"/>
        <label>2</label>
    </ligand>
</feature>
<feature type="domain" description="PurM-like C-terminal" evidence="10">
    <location>
        <begin position="200"/>
        <end position="350"/>
    </location>
</feature>
<feature type="binding site" evidence="8">
    <location>
        <position position="238"/>
    </location>
    <ligand>
        <name>substrate</name>
    </ligand>
</feature>
<sequence length="719" mass="75926">MTEPAITPDLIAAHGLKPDEYDRILEIIGREPTFTELGIFSAMWNEHCSYKSSKKWLRTLPTKGPQVICGPGENAGVVDIGDGQAVVFKMESHNHPSYIEPYQGAATGVGGILRDVFTMGARPIAAMNALSFGEKDHPKTRRLVHGVVEGIGGYGNAFGVPTIGGEVRFHRAYNGNCLVNAFAAGLADADKIFYSAASGVGMPVVYLGAKTGRDGVGGATMASAEFDDTIEEKRPTVQVGDPFTEKRLLEACLELMASGAVISIQDMGAAGLTCSAVEMGDKGGLGIKLTLDQVPQREQAMTAYEMMLSESQERMLMVLKPEKEAEARAIFEKWDLDFAIVGETIPEDRFLIIHGNETKADLPLSKLSSEAPEYDRPWVESPPAPALEPVPEVDPIDALRILVGAPNYCSRAWIYQQYDHMVMADTVVAPGLGAGVVRVHGTDKALAFTSDVTPRYVKANPVEGGKQAVAEAYRNLVAVGARPLATTDNLNFGNPEKPEIMGQFVGAIKGIGMACAALDMPIVSGNVSLYNETDGQAILPTPTIGAVGLLDHLDDLVAGTAREGHVLLVLGETRGHLGQSALLAEVFNREDGDAPPVDLAAERAAGEFVLANRQWITACTDLSDGGLALAAFEMAVAAGVGVTLDAADTATLFGEDQGRYLIATSFDKAEALMVAAGAAGVALQAVGKVGGDAVRMGRSEAPLAELAEAWRGAFAAQFG</sequence>
<evidence type="ECO:0000259" key="11">
    <source>
        <dbReference type="Pfam" id="PF18072"/>
    </source>
</evidence>
<dbReference type="CDD" id="cd02204">
    <property type="entry name" value="PurL_repeat2"/>
    <property type="match status" value="1"/>
</dbReference>
<evidence type="ECO:0000256" key="7">
    <source>
        <dbReference type="ARBA" id="ARBA00022842"/>
    </source>
</evidence>
<feature type="active site" description="Proton acceptor" evidence="8">
    <location>
        <position position="93"/>
    </location>
</feature>
<dbReference type="Pfam" id="PF18072">
    <property type="entry name" value="FGAR-AT_linker"/>
    <property type="match status" value="1"/>
</dbReference>
<feature type="binding site" evidence="8">
    <location>
        <begin position="92"/>
        <end position="95"/>
    </location>
    <ligand>
        <name>substrate</name>
    </ligand>
</feature>
<feature type="binding site" evidence="8">
    <location>
        <position position="526"/>
    </location>
    <ligand>
        <name>Mg(2+)</name>
        <dbReference type="ChEBI" id="CHEBI:18420"/>
        <label>1</label>
    </ligand>
</feature>
<dbReference type="EMBL" id="JAAZQQ010000006">
    <property type="protein sequence ID" value="NKX46055.1"/>
    <property type="molecule type" value="Genomic_DNA"/>
</dbReference>
<dbReference type="InterPro" id="IPR041609">
    <property type="entry name" value="PurL_linker"/>
</dbReference>
<dbReference type="GO" id="GO:0006189">
    <property type="term" value="P:'de novo' IMP biosynthetic process"/>
    <property type="evidence" value="ECO:0007669"/>
    <property type="project" value="UniProtKB-UniRule"/>
</dbReference>
<comment type="pathway">
    <text evidence="8">Purine metabolism; IMP biosynthesis via de novo pathway; 5-amino-1-(5-phospho-D-ribosyl)imidazole from N(2)-formyl-N(1)-(5-phospho-D-ribosyl)glycinamide: step 1/2.</text>
</comment>
<feature type="binding site" evidence="8">
    <location>
        <position position="488"/>
    </location>
    <ligand>
        <name>ATP</name>
        <dbReference type="ChEBI" id="CHEBI:30616"/>
    </ligand>
</feature>
<name>A0A7X6H161_9RHOB</name>
<dbReference type="PIRSF" id="PIRSF001587">
    <property type="entry name" value="FGAM_synthase_II"/>
    <property type="match status" value="1"/>
</dbReference>
<reference evidence="12 13" key="1">
    <citation type="submission" date="2020-04" db="EMBL/GenBank/DDBJ databases">
        <authorList>
            <person name="Yoon J."/>
        </authorList>
    </citation>
    <scope>NUCLEOTIDE SEQUENCE [LARGE SCALE GENOMIC DNA]</scope>
    <source>
        <strain evidence="12 13">KMU-115</strain>
    </source>
</reference>
<dbReference type="AlphaFoldDB" id="A0A7X6H161"/>
<feature type="binding site" evidence="8">
    <location>
        <begin position="310"/>
        <end position="312"/>
    </location>
    <ligand>
        <name>substrate</name>
    </ligand>
</feature>
<dbReference type="FunFam" id="3.30.1330.10:FF:000004">
    <property type="entry name" value="Phosphoribosylformylglycinamidine synthase subunit PurL"/>
    <property type="match status" value="1"/>
</dbReference>
<comment type="catalytic activity">
    <reaction evidence="8">
        <text>N(2)-formyl-N(1)-(5-phospho-beta-D-ribosyl)glycinamide + L-glutamine + ATP + H2O = 2-formamido-N(1)-(5-O-phospho-beta-D-ribosyl)acetamidine + L-glutamate + ADP + phosphate + H(+)</text>
        <dbReference type="Rhea" id="RHEA:17129"/>
        <dbReference type="ChEBI" id="CHEBI:15377"/>
        <dbReference type="ChEBI" id="CHEBI:15378"/>
        <dbReference type="ChEBI" id="CHEBI:29985"/>
        <dbReference type="ChEBI" id="CHEBI:30616"/>
        <dbReference type="ChEBI" id="CHEBI:43474"/>
        <dbReference type="ChEBI" id="CHEBI:58359"/>
        <dbReference type="ChEBI" id="CHEBI:147286"/>
        <dbReference type="ChEBI" id="CHEBI:147287"/>
        <dbReference type="ChEBI" id="CHEBI:456216"/>
        <dbReference type="EC" id="6.3.5.3"/>
    </reaction>
</comment>
<comment type="caution">
    <text evidence="12">The sequence shown here is derived from an EMBL/GenBank/DDBJ whole genome shotgun (WGS) entry which is preliminary data.</text>
</comment>
<dbReference type="InterPro" id="IPR010074">
    <property type="entry name" value="PRibForGlyAmidine_synth_PurL"/>
</dbReference>
<keyword evidence="5 8" id="KW-0658">Purine biosynthesis</keyword>
<accession>A0A7X6H161</accession>
<evidence type="ECO:0000256" key="8">
    <source>
        <dbReference type="HAMAP-Rule" id="MF_00420"/>
    </source>
</evidence>
<protein>
    <recommendedName>
        <fullName evidence="8">Phosphoribosylformylglycinamidine synthase subunit PurL</fullName>
        <shortName evidence="8">FGAM synthase</shortName>
        <ecNumber evidence="8">6.3.5.3</ecNumber>
    </recommendedName>
    <alternativeName>
        <fullName evidence="8">Formylglycinamide ribonucleotide amidotransferase subunit II</fullName>
        <shortName evidence="8">FGAR amidotransferase II</shortName>
        <shortName evidence="8">FGAR-AT II</shortName>
    </alternativeName>
    <alternativeName>
        <fullName evidence="8">Glutamine amidotransferase PurL</fullName>
    </alternativeName>
    <alternativeName>
        <fullName evidence="8">Phosphoribosylformylglycinamidine synthase subunit II</fullName>
    </alternativeName>
</protein>
<feature type="domain" description="PurM-like N-terminal" evidence="9">
    <location>
        <begin position="434"/>
        <end position="549"/>
    </location>
</feature>
<evidence type="ECO:0000256" key="6">
    <source>
        <dbReference type="ARBA" id="ARBA00022840"/>
    </source>
</evidence>
<feature type="binding site" evidence="8">
    <location>
        <position position="91"/>
    </location>
    <ligand>
        <name>Mg(2+)</name>
        <dbReference type="ChEBI" id="CHEBI:18420"/>
        <label>1</label>
    </ligand>
</feature>
<dbReference type="SUPFAM" id="SSF56042">
    <property type="entry name" value="PurM C-terminal domain-like"/>
    <property type="match status" value="2"/>
</dbReference>
<dbReference type="UniPathway" id="UPA00074">
    <property type="reaction ID" value="UER00128"/>
</dbReference>
<dbReference type="SUPFAM" id="SSF55326">
    <property type="entry name" value="PurM N-terminal domain-like"/>
    <property type="match status" value="2"/>
</dbReference>
<dbReference type="CDD" id="cd02203">
    <property type="entry name" value="PurL_repeat1"/>
    <property type="match status" value="1"/>
</dbReference>
<dbReference type="NCBIfam" id="TIGR01736">
    <property type="entry name" value="FGAM_synth_II"/>
    <property type="match status" value="1"/>
</dbReference>
<keyword evidence="6 8" id="KW-0067">ATP-binding</keyword>
<evidence type="ECO:0000259" key="9">
    <source>
        <dbReference type="Pfam" id="PF00586"/>
    </source>
</evidence>
<dbReference type="NCBIfam" id="NF002290">
    <property type="entry name" value="PRK01213.1"/>
    <property type="match status" value="1"/>
</dbReference>
<dbReference type="Pfam" id="PF00586">
    <property type="entry name" value="AIRS"/>
    <property type="match status" value="2"/>
</dbReference>
<comment type="caution">
    <text evidence="8">Lacks conserved residue(s) required for the propagation of feature annotation.</text>
</comment>
<dbReference type="GO" id="GO:0000287">
    <property type="term" value="F:magnesium ion binding"/>
    <property type="evidence" value="ECO:0007669"/>
    <property type="project" value="UniProtKB-UniRule"/>
</dbReference>
<dbReference type="InterPro" id="IPR036921">
    <property type="entry name" value="PurM-like_N_sf"/>
</dbReference>
<gene>
    <name evidence="8 12" type="primary">purL</name>
    <name evidence="12" type="ORF">HCU73_15780</name>
</gene>
<comment type="similarity">
    <text evidence="8">Belongs to the FGAMS family.</text>
</comment>
<dbReference type="PANTHER" id="PTHR43555:SF1">
    <property type="entry name" value="PHOSPHORIBOSYLFORMYLGLYCINAMIDINE SYNTHASE SUBUNIT PURL"/>
    <property type="match status" value="1"/>
</dbReference>
<dbReference type="InterPro" id="IPR016188">
    <property type="entry name" value="PurM-like_N"/>
</dbReference>
<comment type="subunit">
    <text evidence="8">Monomer. Part of the FGAM synthase complex composed of 1 PurL, 1 PurQ and 2 PurS subunits.</text>
</comment>
<dbReference type="InterPro" id="IPR010918">
    <property type="entry name" value="PurM-like_C_dom"/>
</dbReference>
<feature type="active site" evidence="8">
    <location>
        <position position="47"/>
    </location>
</feature>
<dbReference type="GO" id="GO:0004642">
    <property type="term" value="F:phosphoribosylformylglycinamidine synthase activity"/>
    <property type="evidence" value="ECO:0007669"/>
    <property type="project" value="UniProtKB-UniRule"/>
</dbReference>
<dbReference type="Gene3D" id="3.30.1330.10">
    <property type="entry name" value="PurM-like, N-terminal domain"/>
    <property type="match status" value="2"/>
</dbReference>
<evidence type="ECO:0000256" key="2">
    <source>
        <dbReference type="ARBA" id="ARBA00022598"/>
    </source>
</evidence>
<feature type="binding site" evidence="8">
    <location>
        <position position="89"/>
    </location>
    <ligand>
        <name>ATP</name>
        <dbReference type="ChEBI" id="CHEBI:30616"/>
    </ligand>
</feature>
<keyword evidence="13" id="KW-1185">Reference proteome</keyword>
<feature type="binding site" evidence="8">
    <location>
        <position position="525"/>
    </location>
    <ligand>
        <name>ATP</name>
        <dbReference type="ChEBI" id="CHEBI:30616"/>
    </ligand>
</feature>
<dbReference type="PANTHER" id="PTHR43555">
    <property type="entry name" value="PHOSPHORIBOSYLFORMYLGLYCINAMIDINE SYNTHASE SUBUNIT PURL"/>
    <property type="match status" value="1"/>
</dbReference>
<evidence type="ECO:0000256" key="5">
    <source>
        <dbReference type="ARBA" id="ARBA00022755"/>
    </source>
</evidence>
<dbReference type="GO" id="GO:0005737">
    <property type="term" value="C:cytoplasm"/>
    <property type="evidence" value="ECO:0007669"/>
    <property type="project" value="UniProtKB-SubCell"/>
</dbReference>
<dbReference type="RefSeq" id="WP_168624445.1">
    <property type="nucleotide sequence ID" value="NZ_JAAZQQ010000006.1"/>
</dbReference>
<keyword evidence="1 8" id="KW-0963">Cytoplasm</keyword>
<dbReference type="InterPro" id="IPR036676">
    <property type="entry name" value="PurM-like_C_sf"/>
</dbReference>
<comment type="subcellular location">
    <subcellularLocation>
        <location evidence="8">Cytoplasm</location>
    </subcellularLocation>
</comment>
<dbReference type="EC" id="6.3.5.3" evidence="8"/>
<keyword evidence="4 8" id="KW-0547">Nucleotide-binding</keyword>
<dbReference type="HAMAP" id="MF_00420">
    <property type="entry name" value="PurL_2"/>
    <property type="match status" value="1"/>
</dbReference>
<dbReference type="Proteomes" id="UP000526408">
    <property type="component" value="Unassembled WGS sequence"/>
</dbReference>
<proteinExistence type="inferred from homology"/>